<dbReference type="GO" id="GO:0098793">
    <property type="term" value="C:presynapse"/>
    <property type="evidence" value="ECO:0007669"/>
    <property type="project" value="GOC"/>
</dbReference>
<dbReference type="InterPro" id="IPR013724">
    <property type="entry name" value="GIT_SHD"/>
</dbReference>
<keyword evidence="5" id="KW-0862">Zinc</keyword>
<dbReference type="Gene3D" id="1.25.40.20">
    <property type="entry name" value="Ankyrin repeat-containing domain"/>
    <property type="match status" value="1"/>
</dbReference>
<gene>
    <name evidence="12" type="ORF">BEMITA_LOCUS252</name>
</gene>
<dbReference type="PROSITE" id="PS50115">
    <property type="entry name" value="ARFGAP"/>
    <property type="match status" value="1"/>
</dbReference>
<dbReference type="SMART" id="SM00555">
    <property type="entry name" value="GIT"/>
    <property type="match status" value="2"/>
</dbReference>
<dbReference type="SMART" id="SM00105">
    <property type="entry name" value="ArfGap"/>
    <property type="match status" value="1"/>
</dbReference>
<keyword evidence="4 8" id="KW-0863">Zinc-finger</keyword>
<keyword evidence="1" id="KW-0343">GTPase activation</keyword>
<name>A0A9N9ZYU9_BEMTA</name>
<dbReference type="PROSITE" id="PS50297">
    <property type="entry name" value="ANK_REP_REGION"/>
    <property type="match status" value="1"/>
</dbReference>
<feature type="coiled-coil region" evidence="9">
    <location>
        <begin position="461"/>
        <end position="498"/>
    </location>
</feature>
<dbReference type="GO" id="GO:0008270">
    <property type="term" value="F:zinc ion binding"/>
    <property type="evidence" value="ECO:0007669"/>
    <property type="project" value="UniProtKB-KW"/>
</dbReference>
<evidence type="ECO:0000313" key="12">
    <source>
        <dbReference type="EMBL" id="CAH0380490.1"/>
    </source>
</evidence>
<dbReference type="SMART" id="SM00248">
    <property type="entry name" value="ANK"/>
    <property type="match status" value="3"/>
</dbReference>
<dbReference type="InterPro" id="IPR022018">
    <property type="entry name" value="GIT1_C"/>
</dbReference>
<dbReference type="Pfam" id="PF12205">
    <property type="entry name" value="GIT1_C"/>
    <property type="match status" value="1"/>
</dbReference>
<evidence type="ECO:0000256" key="9">
    <source>
        <dbReference type="SAM" id="Coils"/>
    </source>
</evidence>
<dbReference type="InterPro" id="IPR001164">
    <property type="entry name" value="ArfGAP_dom"/>
</dbReference>
<dbReference type="InterPro" id="IPR036770">
    <property type="entry name" value="Ankyrin_rpt-contain_sf"/>
</dbReference>
<dbReference type="CDD" id="cd08833">
    <property type="entry name" value="ArfGap_GIT"/>
    <property type="match status" value="1"/>
</dbReference>
<sequence length="657" mass="74296">MTSLKTRNCADCGSLDPPWALINRGLLVCNECCSIHRSLGRHISQIRSINNSTWAATQLAMVTTLAYSSVNSFWEHSLSDPKSSRKKPQPRDPLHPNKEDFIRAKYQQLMFVLRSSDDIEDLNQQLHSSVRTMNLETSLRLLAQGANPNYFHQEKGSRPLHVASKAGQVYQCELLIVYGADPTAMDSQGNTPIMCARMAGHRDLADRLTECVYEVVDRLSFFLTSQKPDHKQGQHFVFPDISDGIIVPPELTKNARQKLQQLPNKQFEDLVMDVYDEIDRRETEAIWLSSLVSLEHEKQKQAASVPFLPVNPELSTMRNQGRQKLARFNGREFISLVIDVLLDAKRRQSPRENLSIKPLKRKQDWSDDEPLYDSVASDEDYVTAEQLAALIAANAQPPKRTVSNGTNDSITLEENNSSIIDSSNSLENSINSSNNHAPVSTQMTQTSNYCLELEGELKTRLTTSELKISELLNEVRRLRDMMENVTRENVELRNAINQHNFMEGVHQRVARDDANPPVEPKSPIYSSPPFQRPVSMYEAQLSKNQLIESMPHSEEVVSRTDQVTKRIQELWQSVQGAGPNISAVPCAERIRIAVNELTSIFPMNPSDEIVKATLKDLNTNTIKLQAECAALENNSERIRCCAFNMAKATRQLLTRFQ</sequence>
<keyword evidence="6 7" id="KW-0040">ANK repeat</keyword>
<evidence type="ECO:0000256" key="6">
    <source>
        <dbReference type="ARBA" id="ARBA00023043"/>
    </source>
</evidence>
<reference evidence="12" key="1">
    <citation type="submission" date="2021-12" db="EMBL/GenBank/DDBJ databases">
        <authorList>
            <person name="King R."/>
        </authorList>
    </citation>
    <scope>NUCLEOTIDE SEQUENCE</scope>
</reference>
<evidence type="ECO:0000259" key="11">
    <source>
        <dbReference type="PROSITE" id="PS50115"/>
    </source>
</evidence>
<feature type="repeat" description="ANK" evidence="7">
    <location>
        <begin position="155"/>
        <end position="187"/>
    </location>
</feature>
<keyword evidence="2" id="KW-0479">Metal-binding</keyword>
<accession>A0A9N9ZYU9</accession>
<dbReference type="Pfam" id="PF08518">
    <property type="entry name" value="GIT_SHD"/>
    <property type="match status" value="2"/>
</dbReference>
<dbReference type="GO" id="GO:0032012">
    <property type="term" value="P:regulation of ARF protein signal transduction"/>
    <property type="evidence" value="ECO:0007669"/>
    <property type="project" value="InterPro"/>
</dbReference>
<feature type="domain" description="Arf-GAP" evidence="11">
    <location>
        <begin position="1"/>
        <end position="119"/>
    </location>
</feature>
<keyword evidence="9" id="KW-0175">Coiled coil</keyword>
<evidence type="ECO:0000256" key="5">
    <source>
        <dbReference type="ARBA" id="ARBA00022833"/>
    </source>
</evidence>
<dbReference type="InterPro" id="IPR047161">
    <property type="entry name" value="GIT-like"/>
</dbReference>
<dbReference type="Gene3D" id="1.10.220.150">
    <property type="entry name" value="Arf GTPase activating protein"/>
    <property type="match status" value="1"/>
</dbReference>
<dbReference type="Proteomes" id="UP001152759">
    <property type="component" value="Chromosome 1"/>
</dbReference>
<dbReference type="GO" id="GO:0008277">
    <property type="term" value="P:regulation of G protein-coupled receptor signaling pathway"/>
    <property type="evidence" value="ECO:0007669"/>
    <property type="project" value="TreeGrafter"/>
</dbReference>
<dbReference type="InterPro" id="IPR002110">
    <property type="entry name" value="Ankyrin_rpt"/>
</dbReference>
<dbReference type="GO" id="GO:0031267">
    <property type="term" value="F:small GTPase binding"/>
    <property type="evidence" value="ECO:0007669"/>
    <property type="project" value="TreeGrafter"/>
</dbReference>
<dbReference type="GO" id="GO:0007420">
    <property type="term" value="P:brain development"/>
    <property type="evidence" value="ECO:0007669"/>
    <property type="project" value="InterPro"/>
</dbReference>
<feature type="compositionally biased region" description="Basic and acidic residues" evidence="10">
    <location>
        <begin position="77"/>
        <end position="98"/>
    </location>
</feature>
<keyword evidence="13" id="KW-1185">Reference proteome</keyword>
<evidence type="ECO:0000256" key="4">
    <source>
        <dbReference type="ARBA" id="ARBA00022771"/>
    </source>
</evidence>
<dbReference type="Pfam" id="PF01412">
    <property type="entry name" value="ArfGap"/>
    <property type="match status" value="1"/>
</dbReference>
<protein>
    <recommendedName>
        <fullName evidence="11">Arf-GAP domain-containing protein</fullName>
    </recommendedName>
</protein>
<dbReference type="AlphaFoldDB" id="A0A9N9ZYU9"/>
<evidence type="ECO:0000256" key="3">
    <source>
        <dbReference type="ARBA" id="ARBA00022737"/>
    </source>
</evidence>
<feature type="region of interest" description="Disordered" evidence="10">
    <location>
        <begin position="76"/>
        <end position="98"/>
    </location>
</feature>
<evidence type="ECO:0000256" key="2">
    <source>
        <dbReference type="ARBA" id="ARBA00022723"/>
    </source>
</evidence>
<evidence type="ECO:0000256" key="10">
    <source>
        <dbReference type="SAM" id="MobiDB-lite"/>
    </source>
</evidence>
<keyword evidence="3" id="KW-0677">Repeat</keyword>
<dbReference type="InterPro" id="IPR037278">
    <property type="entry name" value="ARFGAP/RecO"/>
</dbReference>
<proteinExistence type="predicted"/>
<dbReference type="EMBL" id="OU963862">
    <property type="protein sequence ID" value="CAH0380490.1"/>
    <property type="molecule type" value="Genomic_DNA"/>
</dbReference>
<evidence type="ECO:0000313" key="13">
    <source>
        <dbReference type="Proteomes" id="UP001152759"/>
    </source>
</evidence>
<dbReference type="Pfam" id="PF12796">
    <property type="entry name" value="Ank_2"/>
    <property type="match status" value="1"/>
</dbReference>
<dbReference type="Gene3D" id="1.20.120.330">
    <property type="entry name" value="Nucleotidyltransferases domain 2"/>
    <property type="match status" value="1"/>
</dbReference>
<dbReference type="GO" id="GO:0036465">
    <property type="term" value="P:synaptic vesicle recycling"/>
    <property type="evidence" value="ECO:0007669"/>
    <property type="project" value="TreeGrafter"/>
</dbReference>
<dbReference type="SUPFAM" id="SSF48403">
    <property type="entry name" value="Ankyrin repeat"/>
    <property type="match status" value="1"/>
</dbReference>
<evidence type="ECO:0000256" key="8">
    <source>
        <dbReference type="PROSITE-ProRule" id="PRU00288"/>
    </source>
</evidence>
<dbReference type="PRINTS" id="PR00405">
    <property type="entry name" value="REVINTRACTNG"/>
</dbReference>
<evidence type="ECO:0000256" key="7">
    <source>
        <dbReference type="PROSITE-ProRule" id="PRU00023"/>
    </source>
</evidence>
<dbReference type="PROSITE" id="PS50088">
    <property type="entry name" value="ANK_REPEAT"/>
    <property type="match status" value="1"/>
</dbReference>
<dbReference type="PANTHER" id="PTHR46097:SF3">
    <property type="entry name" value="ARF GTPASE-ACTIVATING PROTEIN GIT"/>
    <property type="match status" value="1"/>
</dbReference>
<dbReference type="GO" id="GO:0005096">
    <property type="term" value="F:GTPase activator activity"/>
    <property type="evidence" value="ECO:0007669"/>
    <property type="project" value="UniProtKB-KW"/>
</dbReference>
<dbReference type="PANTHER" id="PTHR46097">
    <property type="entry name" value="G PROTEIN-COUPLED RECEPTOR KINASE INTERACTING ARFGAP"/>
    <property type="match status" value="1"/>
</dbReference>
<dbReference type="InterPro" id="IPR038508">
    <property type="entry name" value="ArfGAP_dom_sf"/>
</dbReference>
<evidence type="ECO:0000256" key="1">
    <source>
        <dbReference type="ARBA" id="ARBA00022468"/>
    </source>
</evidence>
<dbReference type="SUPFAM" id="SSF57863">
    <property type="entry name" value="ArfGap/RecO-like zinc finger"/>
    <property type="match status" value="1"/>
</dbReference>
<organism evidence="12 13">
    <name type="scientific">Bemisia tabaci</name>
    <name type="common">Sweetpotato whitefly</name>
    <name type="synonym">Aleurodes tabaci</name>
    <dbReference type="NCBI Taxonomy" id="7038"/>
    <lineage>
        <taxon>Eukaryota</taxon>
        <taxon>Metazoa</taxon>
        <taxon>Ecdysozoa</taxon>
        <taxon>Arthropoda</taxon>
        <taxon>Hexapoda</taxon>
        <taxon>Insecta</taxon>
        <taxon>Pterygota</taxon>
        <taxon>Neoptera</taxon>
        <taxon>Paraneoptera</taxon>
        <taxon>Hemiptera</taxon>
        <taxon>Sternorrhyncha</taxon>
        <taxon>Aleyrodoidea</taxon>
        <taxon>Aleyrodidae</taxon>
        <taxon>Aleyrodinae</taxon>
        <taxon>Bemisia</taxon>
    </lineage>
</organism>